<accession>A0ABP1HT36</accession>
<organism evidence="2 3">
    <name type="scientific">Hexamita inflata</name>
    <dbReference type="NCBI Taxonomy" id="28002"/>
    <lineage>
        <taxon>Eukaryota</taxon>
        <taxon>Metamonada</taxon>
        <taxon>Diplomonadida</taxon>
        <taxon>Hexamitidae</taxon>
        <taxon>Hexamitinae</taxon>
        <taxon>Hexamita</taxon>
    </lineage>
</organism>
<dbReference type="EMBL" id="CAXDID020000041">
    <property type="protein sequence ID" value="CAL6000525.1"/>
    <property type="molecule type" value="Genomic_DNA"/>
</dbReference>
<evidence type="ECO:0000256" key="1">
    <source>
        <dbReference type="SAM" id="Coils"/>
    </source>
</evidence>
<proteinExistence type="predicted"/>
<feature type="coiled-coil region" evidence="1">
    <location>
        <begin position="277"/>
        <end position="339"/>
    </location>
</feature>
<reference evidence="2 3" key="1">
    <citation type="submission" date="2024-07" db="EMBL/GenBank/DDBJ databases">
        <authorList>
            <person name="Akdeniz Z."/>
        </authorList>
    </citation>
    <scope>NUCLEOTIDE SEQUENCE [LARGE SCALE GENOMIC DNA]</scope>
</reference>
<keyword evidence="3" id="KW-1185">Reference proteome</keyword>
<evidence type="ECO:0000313" key="3">
    <source>
        <dbReference type="Proteomes" id="UP001642409"/>
    </source>
</evidence>
<gene>
    <name evidence="2" type="ORF">HINF_LOCUS16741</name>
</gene>
<protein>
    <submittedName>
        <fullName evidence="2">Hypothetical_protein</fullName>
    </submittedName>
</protein>
<sequence>MDAFLEDMYFIHEYEGYYYGYRQNKCFKFNKQLLLVETFEVLFPFDTYLGCPVYTAQRQHQLLDNLERFGIEQKTGKIYCFMAHSIVPLNIDSYFTQPWSYCVVPQGILVFDIQKCQPTLLKITDTQISDPNCIQAVKVPNISGSDVQLYSVSGKIYVFNPNNLKIFDAYTYNLLNTIVVDAGQIQLAQQNIIVTLSKTGLKLFDLTNATQPAIYSTKITNKIFQGAQIVKVKKQITLLSPTDNKQRKASQIFEETFSGFLFDKYEEFLPKLQHVILNDQNEALVEHEVQIERLTLLNSSLEHLVGIMKAQINDQQNEIEKLKNQNQNILEMLAKQMEVSKQILTKLEK</sequence>
<dbReference type="Proteomes" id="UP001642409">
    <property type="component" value="Unassembled WGS sequence"/>
</dbReference>
<evidence type="ECO:0000313" key="2">
    <source>
        <dbReference type="EMBL" id="CAL6000525.1"/>
    </source>
</evidence>
<name>A0ABP1HT36_9EUKA</name>
<keyword evidence="1" id="KW-0175">Coiled coil</keyword>
<comment type="caution">
    <text evidence="2">The sequence shown here is derived from an EMBL/GenBank/DDBJ whole genome shotgun (WGS) entry which is preliminary data.</text>
</comment>